<feature type="compositionally biased region" description="Basic and acidic residues" evidence="1">
    <location>
        <begin position="110"/>
        <end position="141"/>
    </location>
</feature>
<evidence type="ECO:0000313" key="2">
    <source>
        <dbReference type="EMBL" id="JAC72868.1"/>
    </source>
</evidence>
<accession>A0A061RLJ0</accession>
<sequence>TLRRDDACSVTPYRATERLRVVSKSKAIMDGRHWRDPSLSVAPKAMPGGRRAAVPELVGHGRLLGGREAASVGQPADGSGAGSSACGTPSAVLGRGGILLESPITPRLLRSRESMHRYGDGPQGKDKYERAVDRAASEARSRPSSGTAREALDQAQTGADCLGFGSEESATGSGHGGDTSGAGLPSWLDPVLRLAEKKPPSPLMPHVRPPCKVVRSGITSTRPSDWRWESLAPTERSGHFSALHGGPYGVSARLRDTGAAAAIFPWRSQPASRPENTASAARQNLSGWTPPSWMVEVMHSGSETEKISEDTAEKLRKDKHCVQEEPNLGVFTTSPTRRQAGLADADVIRHMTAARVADQVVEVHKRRLKWHLRSQIIDQERHPGSSELFDRKGVSAQMTLADPLRQQPLPRKRVVREGI</sequence>
<feature type="non-terminal residue" evidence="2">
    <location>
        <position position="1"/>
    </location>
</feature>
<protein>
    <submittedName>
        <fullName evidence="2">Uncharacterized protein</fullName>
    </submittedName>
</protein>
<proteinExistence type="predicted"/>
<name>A0A061RLJ0_9CHLO</name>
<feature type="compositionally biased region" description="Low complexity" evidence="1">
    <location>
        <begin position="76"/>
        <end position="88"/>
    </location>
</feature>
<organism evidence="2">
    <name type="scientific">Tetraselmis sp. GSL018</name>
    <dbReference type="NCBI Taxonomy" id="582737"/>
    <lineage>
        <taxon>Eukaryota</taxon>
        <taxon>Viridiplantae</taxon>
        <taxon>Chlorophyta</taxon>
        <taxon>core chlorophytes</taxon>
        <taxon>Chlorodendrophyceae</taxon>
        <taxon>Chlorodendrales</taxon>
        <taxon>Chlorodendraceae</taxon>
        <taxon>Tetraselmis</taxon>
    </lineage>
</organism>
<evidence type="ECO:0000256" key="1">
    <source>
        <dbReference type="SAM" id="MobiDB-lite"/>
    </source>
</evidence>
<reference evidence="2" key="1">
    <citation type="submission" date="2014-05" db="EMBL/GenBank/DDBJ databases">
        <title>The transcriptome of the halophilic microalga Tetraselmis sp. GSL018 isolated from the Great Salt Lake, Utah.</title>
        <authorList>
            <person name="Jinkerson R.E."/>
            <person name="D'Adamo S."/>
            <person name="Posewitz M.C."/>
        </authorList>
    </citation>
    <scope>NUCLEOTIDE SEQUENCE</scope>
    <source>
        <strain evidence="2">GSL018</strain>
    </source>
</reference>
<feature type="region of interest" description="Disordered" evidence="1">
    <location>
        <begin position="110"/>
        <end position="184"/>
    </location>
</feature>
<dbReference type="AlphaFoldDB" id="A0A061RLJ0"/>
<feature type="region of interest" description="Disordered" evidence="1">
    <location>
        <begin position="69"/>
        <end position="88"/>
    </location>
</feature>
<dbReference type="EMBL" id="GBEZ01013086">
    <property type="protein sequence ID" value="JAC72868.1"/>
    <property type="molecule type" value="Transcribed_RNA"/>
</dbReference>
<gene>
    <name evidence="2" type="ORF">TSPGSL018_30298</name>
</gene>